<accession>A0ABY5TLJ9</accession>
<sequence length="291" mass="33999">MPSLFKEPLFQFLVIALLLLLGERLINADDYAYDQYHIEVDNDVLLQFMQLRAKTFKPEEAQQALDALSAEDRQRLVDDYAREEALFRDAMELNLDKNDQIIRRRLIQKMDYLAQGFYDEAEAITEDDLRDYYTERREQYKKPASATFTHVFVSSERHGVEQAQAIAAELQLTLNAETVPFENAPRYGERFLYNRNYVNRDDDEIGSHFGDQFEQQLFTFSTSDKWQGPVQSTYGWHLVLLVKNTPAYIPPLEEIAANVFADAQRQQQQQVKREAINKLMAKYKISDRSGE</sequence>
<evidence type="ECO:0000256" key="5">
    <source>
        <dbReference type="ARBA" id="ARBA00023110"/>
    </source>
</evidence>
<feature type="domain" description="PpiC" evidence="8">
    <location>
        <begin position="143"/>
        <end position="243"/>
    </location>
</feature>
<protein>
    <recommendedName>
        <fullName evidence="3">peptidylprolyl isomerase</fullName>
        <ecNumber evidence="3">5.2.1.8</ecNumber>
    </recommendedName>
</protein>
<dbReference type="PANTHER" id="PTHR47245:SF1">
    <property type="entry name" value="FOLDASE PROTEIN PRSA"/>
    <property type="match status" value="1"/>
</dbReference>
<dbReference type="PROSITE" id="PS50198">
    <property type="entry name" value="PPIC_PPIASE_2"/>
    <property type="match status" value="1"/>
</dbReference>
<dbReference type="EC" id="5.2.1.8" evidence="3"/>
<keyword evidence="6 7" id="KW-0413">Isomerase</keyword>
<name>A0ABY5TLJ9_9GAMM</name>
<evidence type="ECO:0000256" key="1">
    <source>
        <dbReference type="ARBA" id="ARBA00000971"/>
    </source>
</evidence>
<comment type="similarity">
    <text evidence="2">Belongs to the PpiC/parvulin rotamase family.</text>
</comment>
<dbReference type="GO" id="GO:0016853">
    <property type="term" value="F:isomerase activity"/>
    <property type="evidence" value="ECO:0007669"/>
    <property type="project" value="UniProtKB-KW"/>
</dbReference>
<evidence type="ECO:0000256" key="2">
    <source>
        <dbReference type="ARBA" id="ARBA00007656"/>
    </source>
</evidence>
<proteinExistence type="inferred from homology"/>
<dbReference type="InterPro" id="IPR050245">
    <property type="entry name" value="PrsA_foldase"/>
</dbReference>
<organism evidence="9 10">
    <name type="scientific">SAR92 clade bacterium H455</name>
    <dbReference type="NCBI Taxonomy" id="2974818"/>
    <lineage>
        <taxon>Bacteria</taxon>
        <taxon>Pseudomonadati</taxon>
        <taxon>Pseudomonadota</taxon>
        <taxon>Gammaproteobacteria</taxon>
        <taxon>Cellvibrionales</taxon>
        <taxon>Porticoccaceae</taxon>
        <taxon>SAR92 clade</taxon>
    </lineage>
</organism>
<evidence type="ECO:0000259" key="8">
    <source>
        <dbReference type="PROSITE" id="PS50198"/>
    </source>
</evidence>
<gene>
    <name evidence="9" type="ORF">NYF23_11995</name>
</gene>
<reference evidence="9" key="1">
    <citation type="submission" date="2022-08" db="EMBL/GenBank/DDBJ databases">
        <title>Catabolic pathway analysis in culturable SAR92 clade bacteria reveals their overlooked roles in DMSP degradation in coastal seas.</title>
        <authorList>
            <person name="He X."/>
            <person name="Zhang X."/>
            <person name="Zhang Y."/>
        </authorList>
    </citation>
    <scope>NUCLEOTIDE SEQUENCE</scope>
    <source>
        <strain evidence="9">H455</strain>
    </source>
</reference>
<dbReference type="Pfam" id="PF13145">
    <property type="entry name" value="Rotamase_2"/>
    <property type="match status" value="1"/>
</dbReference>
<evidence type="ECO:0000256" key="6">
    <source>
        <dbReference type="ARBA" id="ARBA00023235"/>
    </source>
</evidence>
<comment type="catalytic activity">
    <reaction evidence="1">
        <text>[protein]-peptidylproline (omega=180) = [protein]-peptidylproline (omega=0)</text>
        <dbReference type="Rhea" id="RHEA:16237"/>
        <dbReference type="Rhea" id="RHEA-COMP:10747"/>
        <dbReference type="Rhea" id="RHEA-COMP:10748"/>
        <dbReference type="ChEBI" id="CHEBI:83833"/>
        <dbReference type="ChEBI" id="CHEBI:83834"/>
        <dbReference type="EC" id="5.2.1.8"/>
    </reaction>
</comment>
<evidence type="ECO:0000256" key="3">
    <source>
        <dbReference type="ARBA" id="ARBA00013194"/>
    </source>
</evidence>
<evidence type="ECO:0000256" key="7">
    <source>
        <dbReference type="PROSITE-ProRule" id="PRU00278"/>
    </source>
</evidence>
<keyword evidence="5 7" id="KW-0697">Rotamase</keyword>
<keyword evidence="10" id="KW-1185">Reference proteome</keyword>
<dbReference type="Proteomes" id="UP001059934">
    <property type="component" value="Chromosome"/>
</dbReference>
<evidence type="ECO:0000313" key="10">
    <source>
        <dbReference type="Proteomes" id="UP001059934"/>
    </source>
</evidence>
<evidence type="ECO:0000256" key="4">
    <source>
        <dbReference type="ARBA" id="ARBA00022729"/>
    </source>
</evidence>
<evidence type="ECO:0000313" key="9">
    <source>
        <dbReference type="EMBL" id="UVW34720.1"/>
    </source>
</evidence>
<keyword evidence="4" id="KW-0732">Signal</keyword>
<dbReference type="PANTHER" id="PTHR47245">
    <property type="entry name" value="PEPTIDYLPROLYL ISOMERASE"/>
    <property type="match status" value="1"/>
</dbReference>
<dbReference type="EMBL" id="CP103416">
    <property type="protein sequence ID" value="UVW34720.1"/>
    <property type="molecule type" value="Genomic_DNA"/>
</dbReference>
<dbReference type="InterPro" id="IPR000297">
    <property type="entry name" value="PPIase_PpiC"/>
</dbReference>